<organism evidence="1 2">
    <name type="scientific">Bathymodiolus azoricus thioautotrophic gill symbiont</name>
    <dbReference type="NCBI Taxonomy" id="235205"/>
    <lineage>
        <taxon>Bacteria</taxon>
        <taxon>Pseudomonadati</taxon>
        <taxon>Pseudomonadota</taxon>
        <taxon>Gammaproteobacteria</taxon>
        <taxon>sulfur-oxidizing symbionts</taxon>
    </lineage>
</organism>
<dbReference type="OrthoDB" id="95129at2"/>
<dbReference type="RefSeq" id="WP_090715246.1">
    <property type="nucleotide sequence ID" value="NZ_CDSC02000117.1"/>
</dbReference>
<sequence>MTNHIEIKDIPSLPFGIKKAINNETMAIFIGAGVSRLIGCDDWDTLAKKLVRKCREVGEITPISEHSMLEESDKIKLISICHNILPRDAFMGELKKSLKDGEANNINIDDEKLTIYRDLKELANTFITTNADRYINKLMDNNNITINVFSLNNIKNVFSLSNIKNDNLYKIHGCISDEQSLVFTKEKYIKRYTDKRFDEFINQFFCHYTVLFVGYSLSDLSF</sequence>
<evidence type="ECO:0000313" key="2">
    <source>
        <dbReference type="Proteomes" id="UP000198988"/>
    </source>
</evidence>
<dbReference type="InterPro" id="IPR029035">
    <property type="entry name" value="DHS-like_NAD/FAD-binding_dom"/>
</dbReference>
<accession>A0A1H6K5H1</accession>
<dbReference type="Proteomes" id="UP000198988">
    <property type="component" value="Unassembled WGS sequence"/>
</dbReference>
<dbReference type="EMBL" id="CDSC02000117">
    <property type="protein sequence ID" value="SEH70617.1"/>
    <property type="molecule type" value="Genomic_DNA"/>
</dbReference>
<proteinExistence type="predicted"/>
<name>A0A1H6K5H1_9GAMM</name>
<reference evidence="2" key="1">
    <citation type="submission" date="2016-06" db="EMBL/GenBank/DDBJ databases">
        <authorList>
            <person name="Petersen J."/>
            <person name="Sayavedra L."/>
        </authorList>
    </citation>
    <scope>NUCLEOTIDE SEQUENCE [LARGE SCALE GENOMIC DNA]</scope>
    <source>
        <strain evidence="2">BazSymA</strain>
    </source>
</reference>
<dbReference type="SUPFAM" id="SSF52467">
    <property type="entry name" value="DHS-like NAD/FAD-binding domain"/>
    <property type="match status" value="1"/>
</dbReference>
<protein>
    <submittedName>
        <fullName evidence="1">Uncharacterized protein</fullName>
    </submittedName>
</protein>
<evidence type="ECO:0000313" key="1">
    <source>
        <dbReference type="EMBL" id="SEH70617.1"/>
    </source>
</evidence>
<gene>
    <name evidence="1" type="ORF">BAZSYMA_ACONTIG05293_0</name>
</gene>
<dbReference type="Pfam" id="PF13289">
    <property type="entry name" value="SIR2_2"/>
    <property type="match status" value="1"/>
</dbReference>
<dbReference type="AlphaFoldDB" id="A0A1H6K5H1"/>